<proteinExistence type="predicted"/>
<protein>
    <submittedName>
        <fullName evidence="1">Uncharacterized protein</fullName>
    </submittedName>
</protein>
<sequence>MCFVSSYFIGSRAMLISPVLSENRVVEPGSETPKSASSHLSQVILAVTDAIALNSASALERDTTVCFLVLQAMRKEPRKTQ</sequence>
<reference evidence="1" key="2">
    <citation type="journal article" date="2015" name="Data Brief">
        <title>Shoot transcriptome of the giant reed, Arundo donax.</title>
        <authorList>
            <person name="Barrero R.A."/>
            <person name="Guerrero F.D."/>
            <person name="Moolhuijzen P."/>
            <person name="Goolsby J.A."/>
            <person name="Tidwell J."/>
            <person name="Bellgard S.E."/>
            <person name="Bellgard M.I."/>
        </authorList>
    </citation>
    <scope>NUCLEOTIDE SEQUENCE</scope>
    <source>
        <tissue evidence="1">Shoot tissue taken approximately 20 cm above the soil surface</tissue>
    </source>
</reference>
<reference evidence="1" key="1">
    <citation type="submission" date="2014-09" db="EMBL/GenBank/DDBJ databases">
        <authorList>
            <person name="Magalhaes I.L.F."/>
            <person name="Oliveira U."/>
            <person name="Santos F.R."/>
            <person name="Vidigal T.H.D.A."/>
            <person name="Brescovit A.D."/>
            <person name="Santos A.J."/>
        </authorList>
    </citation>
    <scope>NUCLEOTIDE SEQUENCE</scope>
    <source>
        <tissue evidence="1">Shoot tissue taken approximately 20 cm above the soil surface</tissue>
    </source>
</reference>
<organism evidence="1">
    <name type="scientific">Arundo donax</name>
    <name type="common">Giant reed</name>
    <name type="synonym">Donax arundinaceus</name>
    <dbReference type="NCBI Taxonomy" id="35708"/>
    <lineage>
        <taxon>Eukaryota</taxon>
        <taxon>Viridiplantae</taxon>
        <taxon>Streptophyta</taxon>
        <taxon>Embryophyta</taxon>
        <taxon>Tracheophyta</taxon>
        <taxon>Spermatophyta</taxon>
        <taxon>Magnoliopsida</taxon>
        <taxon>Liliopsida</taxon>
        <taxon>Poales</taxon>
        <taxon>Poaceae</taxon>
        <taxon>PACMAD clade</taxon>
        <taxon>Arundinoideae</taxon>
        <taxon>Arundineae</taxon>
        <taxon>Arundo</taxon>
    </lineage>
</organism>
<evidence type="ECO:0000313" key="1">
    <source>
        <dbReference type="EMBL" id="JAE22663.1"/>
    </source>
</evidence>
<name>A0A0A9GPS8_ARUDO</name>
<dbReference type="AlphaFoldDB" id="A0A0A9GPS8"/>
<dbReference type="EMBL" id="GBRH01175233">
    <property type="protein sequence ID" value="JAE22663.1"/>
    <property type="molecule type" value="Transcribed_RNA"/>
</dbReference>
<accession>A0A0A9GPS8</accession>